<feature type="transmembrane region" description="Helical" evidence="6">
    <location>
        <begin position="142"/>
        <end position="162"/>
    </location>
</feature>
<evidence type="ECO:0000259" key="7">
    <source>
        <dbReference type="Pfam" id="PF00892"/>
    </source>
</evidence>
<dbReference type="HOGENOM" id="CLU_033863_9_1_2"/>
<dbReference type="SUPFAM" id="SSF103481">
    <property type="entry name" value="Multidrug resistance efflux transporter EmrE"/>
    <property type="match status" value="2"/>
</dbReference>
<evidence type="ECO:0000256" key="6">
    <source>
        <dbReference type="SAM" id="Phobius"/>
    </source>
</evidence>
<dbReference type="KEGG" id="dfd:Desfe_1382"/>
<comment type="subcellular location">
    <subcellularLocation>
        <location evidence="1">Cell membrane</location>
        <topology evidence="1">Multi-pass membrane protein</topology>
    </subcellularLocation>
</comment>
<dbReference type="PANTHER" id="PTHR42920">
    <property type="entry name" value="OS03G0707200 PROTEIN-RELATED"/>
    <property type="match status" value="1"/>
</dbReference>
<dbReference type="Proteomes" id="UP000006175">
    <property type="component" value="Chromosome"/>
</dbReference>
<dbReference type="Gene3D" id="1.10.3730.20">
    <property type="match status" value="1"/>
</dbReference>
<dbReference type="EMBL" id="CP003321">
    <property type="protein sequence ID" value="AFL67247.1"/>
    <property type="molecule type" value="Genomic_DNA"/>
</dbReference>
<keyword evidence="3 6" id="KW-0812">Transmembrane</keyword>
<organism evidence="8 9">
    <name type="scientific">Desulfurococcus amylolyticus DSM 16532</name>
    <dbReference type="NCBI Taxonomy" id="768672"/>
    <lineage>
        <taxon>Archaea</taxon>
        <taxon>Thermoproteota</taxon>
        <taxon>Thermoprotei</taxon>
        <taxon>Desulfurococcales</taxon>
        <taxon>Desulfurococcaceae</taxon>
        <taxon>Desulfurococcus</taxon>
    </lineage>
</organism>
<dbReference type="InterPro" id="IPR051258">
    <property type="entry name" value="Diverse_Substrate_Transporter"/>
</dbReference>
<feature type="transmembrane region" description="Helical" evidence="6">
    <location>
        <begin position="238"/>
        <end position="257"/>
    </location>
</feature>
<keyword evidence="4 6" id="KW-1133">Transmembrane helix</keyword>
<gene>
    <name evidence="8" type="ORF">Desfe_1382</name>
</gene>
<feature type="domain" description="EamA" evidence="7">
    <location>
        <begin position="144"/>
        <end position="280"/>
    </location>
</feature>
<keyword evidence="5 6" id="KW-0472">Membrane</keyword>
<feature type="transmembrane region" description="Helical" evidence="6">
    <location>
        <begin position="206"/>
        <end position="226"/>
    </location>
</feature>
<protein>
    <submittedName>
        <fullName evidence="8">Putative permease, DMT superfamily</fullName>
    </submittedName>
</protein>
<sequence>MLSIGVNYLSILLIVIATIIWGTTGVVAKYCFNMGVSPEELLVLRLGLTVPFYLYYALRRGVAARTLLLGLLLLGPYHIVYFNAINMIGVSTTVLLFYTYPVIVAVASMITLNEEMGAGTVVALILSITGSSLTSLDELSLNPMGVALALLSSLLYAAYIVYSKKILVEGEDPLGVALGSSTGALVPVLLAYISRGVHVEGFLRPSVILSSLYLSLVVTILGYLLYMKGLRSTNASIASMLSSMEPLTATILSTLIFHEPLTLAKITGGALIILAIILISHIHTGSQKSST</sequence>
<evidence type="ECO:0000256" key="1">
    <source>
        <dbReference type="ARBA" id="ARBA00004651"/>
    </source>
</evidence>
<keyword evidence="9" id="KW-1185">Reference proteome</keyword>
<feature type="transmembrane region" description="Helical" evidence="6">
    <location>
        <begin position="6"/>
        <end position="28"/>
    </location>
</feature>
<feature type="transmembrane region" description="Helical" evidence="6">
    <location>
        <begin position="263"/>
        <end position="282"/>
    </location>
</feature>
<dbReference type="GO" id="GO:0005886">
    <property type="term" value="C:plasma membrane"/>
    <property type="evidence" value="ECO:0007669"/>
    <property type="project" value="UniProtKB-SubCell"/>
</dbReference>
<reference evidence="8 9" key="1">
    <citation type="journal article" date="2012" name="J. Bacteriol.">
        <title>Complete Genome Sequence of Desulfurococcus fermentans, a Hyperthermophilic Cellulolytic Crenarchaeon Isolated from a Freshwater Hot Spring in Kamchatka, Russia.</title>
        <authorList>
            <person name="Susanti D."/>
            <person name="Johnson E.F."/>
            <person name="Rodriguez J.R."/>
            <person name="Anderson I."/>
            <person name="Perevalova A.A."/>
            <person name="Kyrpides N."/>
            <person name="Lucas S."/>
            <person name="Han J."/>
            <person name="Lapidus A."/>
            <person name="Cheng J.F."/>
            <person name="Goodwin L."/>
            <person name="Pitluck S."/>
            <person name="Mavrommatis K."/>
            <person name="Peters L."/>
            <person name="Land M.L."/>
            <person name="Hauser L."/>
            <person name="Gopalan V."/>
            <person name="Chan P.P."/>
            <person name="Lowe T.M."/>
            <person name="Atomi H."/>
            <person name="Bonch-Osmolovskaya E.A."/>
            <person name="Woyke T."/>
            <person name="Mukhopadhyay B."/>
        </authorList>
    </citation>
    <scope>NUCLEOTIDE SEQUENCE [LARGE SCALE GENOMIC DNA]</scope>
    <source>
        <strain evidence="8 9">DSM 16532</strain>
    </source>
</reference>
<dbReference type="Pfam" id="PF00892">
    <property type="entry name" value="EamA"/>
    <property type="match status" value="2"/>
</dbReference>
<dbReference type="eggNOG" id="arCOG00271">
    <property type="taxonomic scope" value="Archaea"/>
</dbReference>
<evidence type="ECO:0000256" key="4">
    <source>
        <dbReference type="ARBA" id="ARBA00022989"/>
    </source>
</evidence>
<dbReference type="AlphaFoldDB" id="I3XTH3"/>
<evidence type="ECO:0000256" key="5">
    <source>
        <dbReference type="ARBA" id="ARBA00023136"/>
    </source>
</evidence>
<accession>I3XTH3</accession>
<dbReference type="PANTHER" id="PTHR42920:SF5">
    <property type="entry name" value="EAMA DOMAIN-CONTAINING PROTEIN"/>
    <property type="match status" value="1"/>
</dbReference>
<evidence type="ECO:0000256" key="2">
    <source>
        <dbReference type="ARBA" id="ARBA00022475"/>
    </source>
</evidence>
<evidence type="ECO:0000256" key="3">
    <source>
        <dbReference type="ARBA" id="ARBA00022692"/>
    </source>
</evidence>
<feature type="domain" description="EamA" evidence="7">
    <location>
        <begin position="10"/>
        <end position="135"/>
    </location>
</feature>
<feature type="transmembrane region" description="Helical" evidence="6">
    <location>
        <begin position="174"/>
        <end position="194"/>
    </location>
</feature>
<keyword evidence="2" id="KW-1003">Cell membrane</keyword>
<feature type="transmembrane region" description="Helical" evidence="6">
    <location>
        <begin position="78"/>
        <end position="104"/>
    </location>
</feature>
<name>I3XTH3_DESAM</name>
<dbReference type="InterPro" id="IPR037185">
    <property type="entry name" value="EmrE-like"/>
</dbReference>
<dbReference type="InterPro" id="IPR000620">
    <property type="entry name" value="EamA_dom"/>
</dbReference>
<proteinExistence type="predicted"/>
<evidence type="ECO:0000313" key="8">
    <source>
        <dbReference type="EMBL" id="AFL67247.1"/>
    </source>
</evidence>
<evidence type="ECO:0000313" key="9">
    <source>
        <dbReference type="Proteomes" id="UP000006175"/>
    </source>
</evidence>